<dbReference type="SMART" id="SM00943">
    <property type="entry name" value="Prim-Pol"/>
    <property type="match status" value="1"/>
</dbReference>
<evidence type="ECO:0000313" key="2">
    <source>
        <dbReference type="EMBL" id="PQM53747.1"/>
    </source>
</evidence>
<dbReference type="Pfam" id="PF09250">
    <property type="entry name" value="Prim-Pol"/>
    <property type="match status" value="1"/>
</dbReference>
<evidence type="ECO:0000259" key="1">
    <source>
        <dbReference type="SMART" id="SM00943"/>
    </source>
</evidence>
<dbReference type="InterPro" id="IPR025048">
    <property type="entry name" value="DUF3987"/>
</dbReference>
<dbReference type="Pfam" id="PF13148">
    <property type="entry name" value="DUF3987"/>
    <property type="match status" value="1"/>
</dbReference>
<dbReference type="InterPro" id="IPR015330">
    <property type="entry name" value="DNA_primase/pol_bifunc_N"/>
</dbReference>
<feature type="domain" description="DNA primase/polymerase bifunctional N-terminal" evidence="1">
    <location>
        <begin position="9"/>
        <end position="186"/>
    </location>
</feature>
<protein>
    <recommendedName>
        <fullName evidence="1">DNA primase/polymerase bifunctional N-terminal domain-containing protein</fullName>
    </recommendedName>
</protein>
<name>A0A9X7IQX9_9MYCO</name>
<dbReference type="EMBL" id="PUEV01000012">
    <property type="protein sequence ID" value="PQM53747.1"/>
    <property type="molecule type" value="Genomic_DNA"/>
</dbReference>
<dbReference type="CDD" id="cd04859">
    <property type="entry name" value="Prim_Pol"/>
    <property type="match status" value="1"/>
</dbReference>
<sequence>MSTEHSDLLVRMTSLGAHLVALASTLKRPINDGWPLARALSVEDAETHLDRGGNVGVNLAASGLICLDAENFAATGAVTGAGFVPTVIPAKSQTEHAIDPAKDKRGGTHTWLRVPDGIDPWTLRSDRTGITLSNGGTIDVLAGHRQAVAPPSQLAEAPGYAYAAALGGPLDPSSGVADIAVAPMWLFDPQVPGCPAELSVLNGILAPKTAYERVEADARSQELTDRIDEIPWGEWLDGDQRLIPAGQIDTCGCEVYHWYSAEHGKSATLHDGCDKGCGIHVWSGTMIGELRLDNDHLSRLNLAAKLRGVSVQVAAASVGITLGGGNGEELAPVRPDHYEESAREATQRGETARAAMFRKAAAVLRATGPDIEAGEIGSHSRIGGGGAPIPPQRPATFTYTVVEGGGEGGDAPRPPLSAVPPIFTVLFSDPVTDDDTDPLPPPLLAGDPGPFPVYALPKVLREHCEWVMAAKAVPASMVAPMYLPLLSAACGRAIIVPRAEWIEFGPIWICVVAPPSSRKSPTLNAVKAPLESAQRILRDRREQVRLAAEAMADATGESLEEAKQEYQKACKIYGASIPHGMMLVAEPDELRELREHMEHLRKLAAEATAAIPPDAQLAFDDATDAALEEHLKDTGGYAFMLAPEGSRWFDALLDPRNSTTTSGVYLDLYDGGKRRSKRIGRGTTEVDNCYLPMLVVIQPEPLKASLKPDRDGRRRLIGDGTASRMGMAIVERVEPDTFNHPQPEDTGANARYEQAVEREFLRSFGREDPIRFELDTEARKVFAPIYDRVERVKVEAADRSTSDGMAEAWGKAAGRALRIARVFTQIGMTDAELAAPGVKLISAESITNAWAIAEWFLASAAYGMGGTAPVTDEQLHGRCLKWLRKRLAKEGAVEFRRLHDNARHRPYLRAAIDELVAAGEVAVSDGPISSATVTATATLQRSA</sequence>
<dbReference type="Proteomes" id="UP000237911">
    <property type="component" value="Unassembled WGS sequence"/>
</dbReference>
<evidence type="ECO:0000313" key="3">
    <source>
        <dbReference type="Proteomes" id="UP000237911"/>
    </source>
</evidence>
<dbReference type="RefSeq" id="WP_105294563.1">
    <property type="nucleotide sequence ID" value="NZ_PUEV01000012.1"/>
</dbReference>
<organism evidence="2 3">
    <name type="scientific">Mycolicibacter virginiensis</name>
    <dbReference type="NCBI Taxonomy" id="1795032"/>
    <lineage>
        <taxon>Bacteria</taxon>
        <taxon>Bacillati</taxon>
        <taxon>Actinomycetota</taxon>
        <taxon>Actinomycetes</taxon>
        <taxon>Mycobacteriales</taxon>
        <taxon>Mycobacteriaceae</taxon>
        <taxon>Mycolicibacter</taxon>
    </lineage>
</organism>
<reference evidence="2 3" key="1">
    <citation type="submission" date="2018-02" db="EMBL/GenBank/DDBJ databases">
        <title>Draft genome sequence of Mycobacterium virginiense isolated from mud of a swine farm in Japan.</title>
        <authorList>
            <person name="Ohya K."/>
        </authorList>
    </citation>
    <scope>NUCLEOTIDE SEQUENCE [LARGE SCALE GENOMIC DNA]</scope>
    <source>
        <strain evidence="2 3">GF75</strain>
    </source>
</reference>
<accession>A0A9X7IQX9</accession>
<dbReference type="AlphaFoldDB" id="A0A9X7IQX9"/>
<comment type="caution">
    <text evidence="2">The sequence shown here is derived from an EMBL/GenBank/DDBJ whole genome shotgun (WGS) entry which is preliminary data.</text>
</comment>
<gene>
    <name evidence="2" type="ORF">C5U48_02775</name>
</gene>
<keyword evidence="3" id="KW-1185">Reference proteome</keyword>
<proteinExistence type="predicted"/>